<keyword evidence="4" id="KW-1185">Reference proteome</keyword>
<keyword evidence="1" id="KW-0472">Membrane</keyword>
<organism evidence="3 4">
    <name type="scientific">Rhodococcus maanshanensis</name>
    <dbReference type="NCBI Taxonomy" id="183556"/>
    <lineage>
        <taxon>Bacteria</taxon>
        <taxon>Bacillati</taxon>
        <taxon>Actinomycetota</taxon>
        <taxon>Actinomycetes</taxon>
        <taxon>Mycobacteriales</taxon>
        <taxon>Nocardiaceae</taxon>
        <taxon>Rhodococcus</taxon>
    </lineage>
</organism>
<feature type="transmembrane region" description="Helical" evidence="1">
    <location>
        <begin position="124"/>
        <end position="140"/>
    </location>
</feature>
<feature type="transmembrane region" description="Helical" evidence="1">
    <location>
        <begin position="101"/>
        <end position="118"/>
    </location>
</feature>
<proteinExistence type="predicted"/>
<feature type="transmembrane region" description="Helical" evidence="1">
    <location>
        <begin position="327"/>
        <end position="345"/>
    </location>
</feature>
<feature type="transmembrane region" description="Helical" evidence="1">
    <location>
        <begin position="223"/>
        <end position="241"/>
    </location>
</feature>
<sequence>MTTTATAEAAVGDKPKSERVLALDVLRGIAILGTLASNVWIFTSGFGTLRGSSAASSWLYNFSGWLPNGKFLGLLTIMFGIGLEIQRQSALRAGARWPGKYPVRALLLFADGVLNYIFVVQFDVLRAYAVVGVLVAFLLLTSERVQYWLIGLFLTVHFAVMAWQGHRSSVERPEMDPPPMDPTRMDLTRADTLPSDTISSSYLAEVVSNIKGLGWSFGYGSEFLTILLMGLGLFLLGAKLYRIGIFTEERRRLRFAMMSFGFGVALPLDYLLSMTSVFPSSLNQFARYGAAAGVALGILALTGEYIGRRGRVGAPRRMLSNVGRMALSCYLLQNVLGVLAQRLLFNRPFFQQLDPTYGTYAVFATISALLIVFSWAWLRKFTRGPFELAWNWSYRMLTREGRDTE</sequence>
<protein>
    <recommendedName>
        <fullName evidence="2">DUF418 domain-containing protein</fullName>
    </recommendedName>
</protein>
<feature type="transmembrane region" description="Helical" evidence="1">
    <location>
        <begin position="147"/>
        <end position="165"/>
    </location>
</feature>
<feature type="transmembrane region" description="Helical" evidence="1">
    <location>
        <begin position="253"/>
        <end position="273"/>
    </location>
</feature>
<feature type="transmembrane region" description="Helical" evidence="1">
    <location>
        <begin position="21"/>
        <end position="42"/>
    </location>
</feature>
<dbReference type="EMBL" id="FOAW01000020">
    <property type="protein sequence ID" value="SEM03568.1"/>
    <property type="molecule type" value="Genomic_DNA"/>
</dbReference>
<evidence type="ECO:0000313" key="4">
    <source>
        <dbReference type="Proteomes" id="UP000198677"/>
    </source>
</evidence>
<feature type="domain" description="DUF418" evidence="2">
    <location>
        <begin position="240"/>
        <end position="392"/>
    </location>
</feature>
<dbReference type="Proteomes" id="UP000198677">
    <property type="component" value="Unassembled WGS sequence"/>
</dbReference>
<feature type="transmembrane region" description="Helical" evidence="1">
    <location>
        <begin position="62"/>
        <end position="81"/>
    </location>
</feature>
<feature type="transmembrane region" description="Helical" evidence="1">
    <location>
        <begin position="357"/>
        <end position="378"/>
    </location>
</feature>
<evidence type="ECO:0000256" key="1">
    <source>
        <dbReference type="SAM" id="Phobius"/>
    </source>
</evidence>
<dbReference type="PANTHER" id="PTHR30590:SF2">
    <property type="entry name" value="INNER MEMBRANE PROTEIN"/>
    <property type="match status" value="1"/>
</dbReference>
<evidence type="ECO:0000313" key="3">
    <source>
        <dbReference type="EMBL" id="SEM03568.1"/>
    </source>
</evidence>
<dbReference type="AlphaFoldDB" id="A0A1H7V3S9"/>
<keyword evidence="1" id="KW-0812">Transmembrane</keyword>
<dbReference type="InterPro" id="IPR007349">
    <property type="entry name" value="DUF418"/>
</dbReference>
<dbReference type="Pfam" id="PF04235">
    <property type="entry name" value="DUF418"/>
    <property type="match status" value="1"/>
</dbReference>
<dbReference type="PANTHER" id="PTHR30590">
    <property type="entry name" value="INNER MEMBRANE PROTEIN"/>
    <property type="match status" value="1"/>
</dbReference>
<evidence type="ECO:0000259" key="2">
    <source>
        <dbReference type="Pfam" id="PF04235"/>
    </source>
</evidence>
<dbReference type="RefSeq" id="WP_072752797.1">
    <property type="nucleotide sequence ID" value="NZ_FOAW01000020.1"/>
</dbReference>
<name>A0A1H7V3S9_9NOCA</name>
<dbReference type="InterPro" id="IPR052529">
    <property type="entry name" value="Bact_Transport_Assoc"/>
</dbReference>
<reference evidence="4" key="1">
    <citation type="submission" date="2016-10" db="EMBL/GenBank/DDBJ databases">
        <authorList>
            <person name="Varghese N."/>
            <person name="Submissions S."/>
        </authorList>
    </citation>
    <scope>NUCLEOTIDE SEQUENCE [LARGE SCALE GENOMIC DNA]</scope>
    <source>
        <strain evidence="4">DSM 44675</strain>
    </source>
</reference>
<accession>A0A1H7V3S9</accession>
<dbReference type="OrthoDB" id="2388539at2"/>
<feature type="transmembrane region" description="Helical" evidence="1">
    <location>
        <begin position="285"/>
        <end position="306"/>
    </location>
</feature>
<keyword evidence="1" id="KW-1133">Transmembrane helix</keyword>
<gene>
    <name evidence="3" type="ORF">SAMN05444583_12065</name>
</gene>